<dbReference type="EMBL" id="ML179595">
    <property type="protein sequence ID" value="THU84507.1"/>
    <property type="molecule type" value="Genomic_DNA"/>
</dbReference>
<dbReference type="AlphaFoldDB" id="A0A4S8L759"/>
<name>A0A4S8L759_DENBC</name>
<dbReference type="Proteomes" id="UP000297245">
    <property type="component" value="Unassembled WGS sequence"/>
</dbReference>
<feature type="non-terminal residue" evidence="2">
    <location>
        <position position="1"/>
    </location>
</feature>
<gene>
    <name evidence="2" type="ORF">K435DRAFT_687347</name>
</gene>
<evidence type="ECO:0000256" key="1">
    <source>
        <dbReference type="SAM" id="Phobius"/>
    </source>
</evidence>
<evidence type="ECO:0000313" key="2">
    <source>
        <dbReference type="EMBL" id="THU84507.1"/>
    </source>
</evidence>
<protein>
    <submittedName>
        <fullName evidence="2">Uncharacterized protein</fullName>
    </submittedName>
</protein>
<dbReference type="OrthoDB" id="3266532at2759"/>
<proteinExistence type="predicted"/>
<keyword evidence="1" id="KW-0472">Membrane</keyword>
<evidence type="ECO:0000313" key="3">
    <source>
        <dbReference type="Proteomes" id="UP000297245"/>
    </source>
</evidence>
<reference evidence="2 3" key="1">
    <citation type="journal article" date="2019" name="Nat. Ecol. Evol.">
        <title>Megaphylogeny resolves global patterns of mushroom evolution.</title>
        <authorList>
            <person name="Varga T."/>
            <person name="Krizsan K."/>
            <person name="Foldi C."/>
            <person name="Dima B."/>
            <person name="Sanchez-Garcia M."/>
            <person name="Sanchez-Ramirez S."/>
            <person name="Szollosi G.J."/>
            <person name="Szarkandi J.G."/>
            <person name="Papp V."/>
            <person name="Albert L."/>
            <person name="Andreopoulos W."/>
            <person name="Angelini C."/>
            <person name="Antonin V."/>
            <person name="Barry K.W."/>
            <person name="Bougher N.L."/>
            <person name="Buchanan P."/>
            <person name="Buyck B."/>
            <person name="Bense V."/>
            <person name="Catcheside P."/>
            <person name="Chovatia M."/>
            <person name="Cooper J."/>
            <person name="Damon W."/>
            <person name="Desjardin D."/>
            <person name="Finy P."/>
            <person name="Geml J."/>
            <person name="Haridas S."/>
            <person name="Hughes K."/>
            <person name="Justo A."/>
            <person name="Karasinski D."/>
            <person name="Kautmanova I."/>
            <person name="Kiss B."/>
            <person name="Kocsube S."/>
            <person name="Kotiranta H."/>
            <person name="LaButti K.M."/>
            <person name="Lechner B.E."/>
            <person name="Liimatainen K."/>
            <person name="Lipzen A."/>
            <person name="Lukacs Z."/>
            <person name="Mihaltcheva S."/>
            <person name="Morgado L.N."/>
            <person name="Niskanen T."/>
            <person name="Noordeloos M.E."/>
            <person name="Ohm R.A."/>
            <person name="Ortiz-Santana B."/>
            <person name="Ovrebo C."/>
            <person name="Racz N."/>
            <person name="Riley R."/>
            <person name="Savchenko A."/>
            <person name="Shiryaev A."/>
            <person name="Soop K."/>
            <person name="Spirin V."/>
            <person name="Szebenyi C."/>
            <person name="Tomsovsky M."/>
            <person name="Tulloss R.E."/>
            <person name="Uehling J."/>
            <person name="Grigoriev I.V."/>
            <person name="Vagvolgyi C."/>
            <person name="Papp T."/>
            <person name="Martin F.M."/>
            <person name="Miettinen O."/>
            <person name="Hibbett D.S."/>
            <person name="Nagy L.G."/>
        </authorList>
    </citation>
    <scope>NUCLEOTIDE SEQUENCE [LARGE SCALE GENOMIC DNA]</scope>
    <source>
        <strain evidence="2 3">CBS 962.96</strain>
    </source>
</reference>
<keyword evidence="1" id="KW-1133">Transmembrane helix</keyword>
<keyword evidence="1" id="KW-0812">Transmembrane</keyword>
<keyword evidence="3" id="KW-1185">Reference proteome</keyword>
<sequence>LHFNMCNLPSSFLLDEQISDIEKKIDKNITEELEYSCFFWAYHLGKCKEDGDMIDMLRTFIERKMIFWIEVMLLLGKLSSCLNILGIAFEVS</sequence>
<accession>A0A4S8L759</accession>
<feature type="transmembrane region" description="Helical" evidence="1">
    <location>
        <begin position="66"/>
        <end position="89"/>
    </location>
</feature>
<organism evidence="2 3">
    <name type="scientific">Dendrothele bispora (strain CBS 962.96)</name>
    <dbReference type="NCBI Taxonomy" id="1314807"/>
    <lineage>
        <taxon>Eukaryota</taxon>
        <taxon>Fungi</taxon>
        <taxon>Dikarya</taxon>
        <taxon>Basidiomycota</taxon>
        <taxon>Agaricomycotina</taxon>
        <taxon>Agaricomycetes</taxon>
        <taxon>Agaricomycetidae</taxon>
        <taxon>Agaricales</taxon>
        <taxon>Agaricales incertae sedis</taxon>
        <taxon>Dendrothele</taxon>
    </lineage>
</organism>